<keyword evidence="3 10" id="KW-0716">Sensory transduction</keyword>
<reference evidence="13" key="2">
    <citation type="submission" date="2025-04" db="UniProtKB">
        <authorList>
            <consortium name="RefSeq"/>
        </authorList>
    </citation>
    <scope>IDENTIFICATION</scope>
    <source>
        <strain evidence="13">DH4</strain>
        <tissue evidence="13">Whole body</tissue>
    </source>
</reference>
<dbReference type="GO" id="GO:0007165">
    <property type="term" value="P:signal transduction"/>
    <property type="evidence" value="ECO:0007669"/>
    <property type="project" value="UniProtKB-KW"/>
</dbReference>
<gene>
    <name evidence="13" type="primary">LOC107966034</name>
</gene>
<feature type="transmembrane region" description="Helical" evidence="10">
    <location>
        <begin position="309"/>
        <end position="337"/>
    </location>
</feature>
<evidence type="ECO:0000313" key="11">
    <source>
        <dbReference type="EnsemblMetazoa" id="XP_026301537"/>
    </source>
</evidence>
<evidence type="ECO:0000256" key="9">
    <source>
        <dbReference type="ARBA" id="ARBA00023224"/>
    </source>
</evidence>
<evidence type="ECO:0000256" key="7">
    <source>
        <dbReference type="ARBA" id="ARBA00023136"/>
    </source>
</evidence>
<evidence type="ECO:0000256" key="4">
    <source>
        <dbReference type="ARBA" id="ARBA00022692"/>
    </source>
</evidence>
<dbReference type="GeneID" id="107966034"/>
<dbReference type="EnsemblMetazoa" id="XM_026445752">
    <property type="protein sequence ID" value="XP_026301537"/>
    <property type="gene ID" value="LOC107966034"/>
</dbReference>
<keyword evidence="7 10" id="KW-0472">Membrane</keyword>
<accession>A0A8B8HBX7</accession>
<comment type="subcellular location">
    <subcellularLocation>
        <location evidence="1 10">Cell membrane</location>
        <topology evidence="1 10">Multi-pass membrane protein</topology>
    </subcellularLocation>
</comment>
<dbReference type="InterPro" id="IPR004117">
    <property type="entry name" value="7tm6_olfct_rcpt"/>
</dbReference>
<keyword evidence="2" id="KW-1003">Cell membrane</keyword>
<evidence type="ECO:0000256" key="2">
    <source>
        <dbReference type="ARBA" id="ARBA00022475"/>
    </source>
</evidence>
<accession>A0A7M7SRY6</accession>
<reference evidence="11" key="1">
    <citation type="submission" date="2021-01" db="UniProtKB">
        <authorList>
            <consortium name="EnsemblMetazoa"/>
        </authorList>
    </citation>
    <scope>IDENTIFICATION</scope>
    <source>
        <strain evidence="11">DH4</strain>
    </source>
</reference>
<evidence type="ECO:0000256" key="6">
    <source>
        <dbReference type="ARBA" id="ARBA00022989"/>
    </source>
</evidence>
<evidence type="ECO:0000256" key="3">
    <source>
        <dbReference type="ARBA" id="ARBA00022606"/>
    </source>
</evidence>
<keyword evidence="9 10" id="KW-0807">Transducer</keyword>
<dbReference type="Pfam" id="PF02949">
    <property type="entry name" value="7tm_6"/>
    <property type="match status" value="1"/>
</dbReference>
<feature type="transmembrane region" description="Helical" evidence="10">
    <location>
        <begin position="210"/>
        <end position="233"/>
    </location>
</feature>
<evidence type="ECO:0000313" key="12">
    <source>
        <dbReference type="Proteomes" id="UP000005203"/>
    </source>
</evidence>
<dbReference type="KEGG" id="ame:107966034"/>
<dbReference type="Proteomes" id="UP000005203">
    <property type="component" value="Linkage group LG16"/>
</dbReference>
<feature type="transmembrane region" description="Helical" evidence="10">
    <location>
        <begin position="245"/>
        <end position="261"/>
    </location>
</feature>
<dbReference type="PANTHER" id="PTHR21137">
    <property type="entry name" value="ODORANT RECEPTOR"/>
    <property type="match status" value="1"/>
</dbReference>
<keyword evidence="5 10" id="KW-0552">Olfaction</keyword>
<feature type="transmembrane region" description="Helical" evidence="10">
    <location>
        <begin position="69"/>
        <end position="90"/>
    </location>
</feature>
<dbReference type="RefSeq" id="XP_026301537.1">
    <property type="nucleotide sequence ID" value="XM_026445752.1"/>
</dbReference>
<feature type="transmembrane region" description="Helical" evidence="10">
    <location>
        <begin position="121"/>
        <end position="143"/>
    </location>
</feature>
<keyword evidence="6 10" id="KW-1133">Transmembrane helix</keyword>
<comment type="caution">
    <text evidence="10">Lacks conserved residue(s) required for the propagation of feature annotation.</text>
</comment>
<dbReference type="PANTHER" id="PTHR21137:SF35">
    <property type="entry name" value="ODORANT RECEPTOR 19A-RELATED"/>
    <property type="match status" value="1"/>
</dbReference>
<dbReference type="OrthoDB" id="7617107at2759"/>
<evidence type="ECO:0000256" key="5">
    <source>
        <dbReference type="ARBA" id="ARBA00022725"/>
    </source>
</evidence>
<dbReference type="AlphaFoldDB" id="A0A7M7SRY6"/>
<keyword evidence="12" id="KW-1185">Reference proteome</keyword>
<evidence type="ECO:0000256" key="10">
    <source>
        <dbReference type="RuleBase" id="RU351113"/>
    </source>
</evidence>
<evidence type="ECO:0000256" key="8">
    <source>
        <dbReference type="ARBA" id="ARBA00023170"/>
    </source>
</evidence>
<dbReference type="GO" id="GO:0005549">
    <property type="term" value="F:odorant binding"/>
    <property type="evidence" value="ECO:0007669"/>
    <property type="project" value="InterPro"/>
</dbReference>
<name>A0A7M7SRY6_APIME</name>
<keyword evidence="8 10" id="KW-0675">Receptor</keyword>
<sequence length="340" mass="39984">MLKMDINLTLNSLSYTSCTCICIMKYFNCLFHIKDIKNFLDEIKNDWNSLRNIEELRIIHEYSKTIKKITICFVIIIVPLQLVFFLNVFGNNILDILIPLNHTRPRTVPIEIYYFIDQQKFFFFFGMHLNIITSFGGLVYIAIETIYMGMIQHLCGLLKITSFRISHTFVANIPKISSTERSIIIRKKVMSIVYLHVKIKNYINWIQEKIIITYDLLILLGLIAFSIFIFELAKSITSRTNTNEIFSSLIFVICITIYGFIPNHFAQEIINHSSNIFIDTYNTEWYKLPIIEQKLLLFIMQNNLKNLNFVLLGTMIASYNVYVMILRTAFSYFMVIYSMD</sequence>
<dbReference type="GO" id="GO:0004984">
    <property type="term" value="F:olfactory receptor activity"/>
    <property type="evidence" value="ECO:0007669"/>
    <property type="project" value="InterPro"/>
</dbReference>
<dbReference type="GO" id="GO:0005886">
    <property type="term" value="C:plasma membrane"/>
    <property type="evidence" value="ECO:0007669"/>
    <property type="project" value="UniProtKB-SubCell"/>
</dbReference>
<evidence type="ECO:0000313" key="13">
    <source>
        <dbReference type="RefSeq" id="XP_026301537.1"/>
    </source>
</evidence>
<organism evidence="11">
    <name type="scientific">Apis mellifera</name>
    <name type="common">Honeybee</name>
    <dbReference type="NCBI Taxonomy" id="7460"/>
    <lineage>
        <taxon>Eukaryota</taxon>
        <taxon>Metazoa</taxon>
        <taxon>Ecdysozoa</taxon>
        <taxon>Arthropoda</taxon>
        <taxon>Hexapoda</taxon>
        <taxon>Insecta</taxon>
        <taxon>Pterygota</taxon>
        <taxon>Neoptera</taxon>
        <taxon>Endopterygota</taxon>
        <taxon>Hymenoptera</taxon>
        <taxon>Apocrita</taxon>
        <taxon>Aculeata</taxon>
        <taxon>Apoidea</taxon>
        <taxon>Anthophila</taxon>
        <taxon>Apidae</taxon>
        <taxon>Apis</taxon>
    </lineage>
</organism>
<keyword evidence="4 10" id="KW-0812">Transmembrane</keyword>
<comment type="similarity">
    <text evidence="10">Belongs to the insect chemoreceptor superfamily. Heteromeric odorant receptor channel (TC 1.A.69) family.</text>
</comment>
<protein>
    <recommendedName>
        <fullName evidence="10">Odorant receptor</fullName>
    </recommendedName>
</protein>
<evidence type="ECO:0000256" key="1">
    <source>
        <dbReference type="ARBA" id="ARBA00004651"/>
    </source>
</evidence>
<proteinExistence type="inferred from homology"/>